<dbReference type="AlphaFoldDB" id="A0A7T9Y5D3"/>
<sequence length="100" mass="11471">MYQARQASDPSGLDGTRYNCTQTNFDTALPYPKLDMWSKFPDFQTRIRDAIVKRQALDRIMIGFNGTHRAKTSDHTVNMLLQDINISYRASVTARLSPRC</sequence>
<evidence type="ECO:0000313" key="1">
    <source>
        <dbReference type="EMBL" id="QQU49196.1"/>
    </source>
</evidence>
<dbReference type="InterPro" id="IPR006441">
    <property type="entry name" value="Phage_P2_GpN"/>
</dbReference>
<dbReference type="Pfam" id="PF05125">
    <property type="entry name" value="Phage_cap_P2"/>
    <property type="match status" value="1"/>
</dbReference>
<dbReference type="EMBL" id="CP068146">
    <property type="protein sequence ID" value="QQU49196.1"/>
    <property type="molecule type" value="Genomic_DNA"/>
</dbReference>
<proteinExistence type="predicted"/>
<reference evidence="1 2" key="1">
    <citation type="submission" date="2021-01" db="EMBL/GenBank/DDBJ databases">
        <title>FDA dAtabase for Regulatory Grade micrObial Sequences (FDA-ARGOS): Supporting development and validation of Infectious Disease Dx tests.</title>
        <authorList>
            <person name="Blissenbach B."/>
            <person name="Krut O."/>
            <person name="Tallon L."/>
            <person name="Sadzewicz L."/>
            <person name="Zhao X."/>
            <person name="Boylan J."/>
            <person name="Ott S."/>
            <person name="Bowen H."/>
            <person name="Vavikolanu K."/>
            <person name="Mehta A."/>
            <person name="Aluvathingal J."/>
            <person name="Nadendla S."/>
            <person name="Yan Y."/>
            <person name="Sichtig H."/>
        </authorList>
    </citation>
    <scope>NUCLEOTIDE SEQUENCE [LARGE SCALE GENOMIC DNA]</scope>
    <source>
        <strain evidence="1 2">FDAARGOS_1082</strain>
    </source>
</reference>
<evidence type="ECO:0000313" key="2">
    <source>
        <dbReference type="Proteomes" id="UP000595309"/>
    </source>
</evidence>
<protein>
    <submittedName>
        <fullName evidence="1">P2 family phage major capsid protein</fullName>
    </submittedName>
</protein>
<organism evidence="1 2">
    <name type="scientific">Yersinia enterocolitica</name>
    <dbReference type="NCBI Taxonomy" id="630"/>
    <lineage>
        <taxon>Bacteria</taxon>
        <taxon>Pseudomonadati</taxon>
        <taxon>Pseudomonadota</taxon>
        <taxon>Gammaproteobacteria</taxon>
        <taxon>Enterobacterales</taxon>
        <taxon>Yersiniaceae</taxon>
        <taxon>Yersinia</taxon>
    </lineage>
</organism>
<dbReference type="Proteomes" id="UP000595309">
    <property type="component" value="Chromosome"/>
</dbReference>
<name>A0A7T9Y5D3_YEREN</name>
<accession>A0A7T9Y5D3</accession>
<gene>
    <name evidence="1" type="ORF">I6I39_19835</name>
</gene>